<feature type="region of interest" description="Disordered" evidence="1">
    <location>
        <begin position="201"/>
        <end position="300"/>
    </location>
</feature>
<feature type="region of interest" description="Disordered" evidence="1">
    <location>
        <begin position="657"/>
        <end position="691"/>
    </location>
</feature>
<accession>A0A182F8C1</accession>
<dbReference type="RefSeq" id="XP_035775856.1">
    <property type="nucleotide sequence ID" value="XM_035919963.1"/>
</dbReference>
<dbReference type="RefSeq" id="XP_035775855.1">
    <property type="nucleotide sequence ID" value="XM_035919962.1"/>
</dbReference>
<keyword evidence="3" id="KW-0732">Signal</keyword>
<feature type="region of interest" description="Disordered" evidence="1">
    <location>
        <begin position="559"/>
        <end position="587"/>
    </location>
</feature>
<dbReference type="RefSeq" id="XP_035775859.1">
    <property type="nucleotide sequence ID" value="XM_035919966.1"/>
</dbReference>
<dbReference type="RefSeq" id="XP_035775858.1">
    <property type="nucleotide sequence ID" value="XM_035919965.1"/>
</dbReference>
<keyword evidence="2" id="KW-0472">Membrane</keyword>
<evidence type="ECO:0000256" key="3">
    <source>
        <dbReference type="SAM" id="SignalP"/>
    </source>
</evidence>
<feature type="chain" id="PRO_5043780640" evidence="3">
    <location>
        <begin position="22"/>
        <end position="983"/>
    </location>
</feature>
<dbReference type="AlphaFoldDB" id="A0A182F8C1"/>
<dbReference type="Proteomes" id="UP000069272">
    <property type="component" value="Chromosome 2R"/>
</dbReference>
<dbReference type="STRING" id="7167.A0A182F8C1"/>
<dbReference type="EnsemblMetazoa" id="AALB002745-RA">
    <property type="protein sequence ID" value="AALB002745-PA"/>
    <property type="gene ID" value="AALB002745"/>
</dbReference>
<evidence type="ECO:0000313" key="4">
    <source>
        <dbReference type="EnsemblMetazoa" id="AALB002745-PA"/>
    </source>
</evidence>
<proteinExistence type="predicted"/>
<dbReference type="VEuPathDB" id="VectorBase:AALB20_031010"/>
<dbReference type="KEGG" id="aali:118457948"/>
<dbReference type="OrthoDB" id="6610237at2759"/>
<dbReference type="PANTHER" id="PTHR14905">
    <property type="entry name" value="NG37"/>
    <property type="match status" value="1"/>
</dbReference>
<dbReference type="VEuPathDB" id="VectorBase:AALB002745"/>
<feature type="compositionally biased region" description="Basic and acidic residues" evidence="1">
    <location>
        <begin position="563"/>
        <end position="581"/>
    </location>
</feature>
<dbReference type="GeneID" id="118457948"/>
<protein>
    <submittedName>
        <fullName evidence="4">Uncharacterized protein</fullName>
    </submittedName>
</protein>
<feature type="compositionally biased region" description="Polar residues" evidence="1">
    <location>
        <begin position="271"/>
        <end position="287"/>
    </location>
</feature>
<feature type="compositionally biased region" description="Low complexity" evidence="1">
    <location>
        <begin position="222"/>
        <end position="234"/>
    </location>
</feature>
<dbReference type="RefSeq" id="XP_035775857.1">
    <property type="nucleotide sequence ID" value="XM_035919964.1"/>
</dbReference>
<evidence type="ECO:0000256" key="2">
    <source>
        <dbReference type="SAM" id="Phobius"/>
    </source>
</evidence>
<keyword evidence="2" id="KW-1133">Transmembrane helix</keyword>
<reference evidence="4" key="2">
    <citation type="submission" date="2022-08" db="UniProtKB">
        <authorList>
            <consortium name="EnsemblMetazoa"/>
        </authorList>
    </citation>
    <scope>IDENTIFICATION</scope>
    <source>
        <strain evidence="4">STECLA/ALBI9_A</strain>
    </source>
</reference>
<feature type="region of interest" description="Disordered" evidence="1">
    <location>
        <begin position="82"/>
        <end position="109"/>
    </location>
</feature>
<reference evidence="4 5" key="1">
    <citation type="journal article" date="2017" name="G3 (Bethesda)">
        <title>The Physical Genome Mapping of Anopheles albimanus Corrected Scaffold Misassemblies and Identified Interarm Rearrangements in Genus Anopheles.</title>
        <authorList>
            <person name="Artemov G.N."/>
            <person name="Peery A.N."/>
            <person name="Jiang X."/>
            <person name="Tu Z."/>
            <person name="Stegniy V.N."/>
            <person name="Sharakhova M.V."/>
            <person name="Sharakhov I.V."/>
        </authorList>
    </citation>
    <scope>NUCLEOTIDE SEQUENCE [LARGE SCALE GENOMIC DNA]</scope>
    <source>
        <strain evidence="4 5">ALBI9_A</strain>
    </source>
</reference>
<keyword evidence="2" id="KW-0812">Transmembrane</keyword>
<name>A0A182F8C1_ANOAL</name>
<feature type="transmembrane region" description="Helical" evidence="2">
    <location>
        <begin position="931"/>
        <end position="956"/>
    </location>
</feature>
<evidence type="ECO:0000256" key="1">
    <source>
        <dbReference type="SAM" id="MobiDB-lite"/>
    </source>
</evidence>
<dbReference type="PANTHER" id="PTHR14905:SF7">
    <property type="entry name" value="VON WILLEBRAND FACTOR A DOMAIN-CONTAINING PROTEIN 7"/>
    <property type="match status" value="1"/>
</dbReference>
<dbReference type="InterPro" id="IPR052577">
    <property type="entry name" value="VWA7"/>
</dbReference>
<feature type="compositionally biased region" description="Acidic residues" evidence="1">
    <location>
        <begin position="253"/>
        <end position="269"/>
    </location>
</feature>
<keyword evidence="5" id="KW-1185">Reference proteome</keyword>
<organism evidence="4 5">
    <name type="scientific">Anopheles albimanus</name>
    <name type="common">New world malaria mosquito</name>
    <dbReference type="NCBI Taxonomy" id="7167"/>
    <lineage>
        <taxon>Eukaryota</taxon>
        <taxon>Metazoa</taxon>
        <taxon>Ecdysozoa</taxon>
        <taxon>Arthropoda</taxon>
        <taxon>Hexapoda</taxon>
        <taxon>Insecta</taxon>
        <taxon>Pterygota</taxon>
        <taxon>Neoptera</taxon>
        <taxon>Endopterygota</taxon>
        <taxon>Diptera</taxon>
        <taxon>Nematocera</taxon>
        <taxon>Culicoidea</taxon>
        <taxon>Culicidae</taxon>
        <taxon>Anophelinae</taxon>
        <taxon>Anopheles</taxon>
    </lineage>
</organism>
<sequence>MYPPILVLLLALVSISRQSSALELLEDDGRYDYSSPYASSAGSLLGYGGPTMDEPATASPVLNAASAQPIPSVLLDTVYYQQPKDPQSDYGGSSSIERKSSMEESIEEKDRAYGGQFNSSEAMDDDVYFTTSTIVDTVEGGSLEQNDSAELQPNIQPAPQQPLDHEARASVAQAFVSDHHPVDPAARAEALGGASRVLDDHRHHHHETPSEETTNLLYTRTDSSNGNGANNDSAEPPNSSGGSGIASRFDSTETNDGENSVEESQEEDVLVTTTAIPSSLASGTSAGSDVDSPPVVGAHMPTKAPAYPAIDESKISKSELLSRLIVDKNLRWPIAFLVDASNDSLVFTKKVLDASLVPKSPMDAILLRYNGTGISKSIAFRNTKSLMEAINQLQPSYDRGGSEYYGILRTSQEVPYDSAIFLATSKSTTDPQLARMTALTLLKKRIRLYILWFGDEMDANQRLDNQTGLHELAYKTGGRVIQFEIDRDFGSNPLLTSLVSEHDLHGAQTIPIGVDETVHSLYFKLHGHLEQATLETPHAILEGSTVIDLLAKAHHGLFTNSGRHSDQHRDGAAPLQKDRPSSHPSDLGPLYLYQLNATFPGVYRLNVSSPTAYSVSIKSAQAFWPGIDVYESEHPSEADEHHQERWEHQEVELLSNSLGGGETEPQFGRSTAPGRSKLPRASGNDEGAVEEHRFARQAELTDEDTGIISGRASIQAITKVDVGVNSQLIGSRGQSLQLYFEVTNYRQTPITYFFRVTDELSFLRTLNPGQATLSPGQSLNVIVTLVIAPTAEIGSRDKVTFSTTGVDQVSQAAWVTVSDSAGLADTTRPYLWYTYSSRCEGRSTPATCTGAFWTLEITARDYETGLMRISSSPAGLLYKTPFTAGTRDEVRASYTASCCQPRVTVTAYDVSRNVRSLSLDVTDIWLNEAGIAAVVLGVLLFIALIILLVLFIRYCIRKRRQSKELPIYRGGGTDSRGTTRRTK</sequence>
<feature type="signal peptide" evidence="3">
    <location>
        <begin position="1"/>
        <end position="21"/>
    </location>
</feature>
<feature type="compositionally biased region" description="Basic and acidic residues" evidence="1">
    <location>
        <begin position="96"/>
        <end position="109"/>
    </location>
</feature>
<evidence type="ECO:0000313" key="5">
    <source>
        <dbReference type="Proteomes" id="UP000069272"/>
    </source>
</evidence>